<reference evidence="3" key="1">
    <citation type="submission" date="2017-10" db="EMBL/GenBank/DDBJ databases">
        <authorList>
            <person name="Toshchakov S.V."/>
            <person name="Goeva M.A."/>
        </authorList>
    </citation>
    <scope>NUCLEOTIDE SEQUENCE [LARGE SCALE GENOMIC DNA]</scope>
    <source>
        <strain evidence="3">JR1/69-1-13</strain>
    </source>
</reference>
<evidence type="ECO:0000313" key="3">
    <source>
        <dbReference type="Proteomes" id="UP000245048"/>
    </source>
</evidence>
<dbReference type="Proteomes" id="UP000245048">
    <property type="component" value="Unassembled WGS sequence"/>
</dbReference>
<evidence type="ECO:0000259" key="1">
    <source>
        <dbReference type="Pfam" id="PF13439"/>
    </source>
</evidence>
<dbReference type="GO" id="GO:0016757">
    <property type="term" value="F:glycosyltransferase activity"/>
    <property type="evidence" value="ECO:0007669"/>
    <property type="project" value="TreeGrafter"/>
</dbReference>
<comment type="caution">
    <text evidence="2">The sequence shown here is derived from an EMBL/GenBank/DDBJ whole genome shotgun (WGS) entry which is preliminary data.</text>
</comment>
<name>A0A2U1V4R1_9PROT</name>
<dbReference type="OrthoDB" id="529131at2"/>
<sequence>MRLAQVMAGAPMGGAESFYERLCCALHAAGEEVLPVIRANPARAARLSVRGLTPVQLRFGQRWLDLPTHLQIRRHLHAFQPQAVVAWMNRAAGFTPRGPWTLVGRLGGYYDLRHYRHCDHLVGNTRGLRRWMLEQGWPEARVHHLPNFAEDMAGALPAELPDLPEGSPRLLALGRLHANKAFDTLLRALPHVPGAVLLLAGEGPERETLTRLAGELGVAERVRFLGWRQDTAALLAACDVMVCPSRHEPLGNVVLEGWSAARPVVAADADGPAELIRDGETGLLVPRDQPEALGRALATLLADPGRRATLAAAGRAAYEASFSEAAVVAQWQDFLRRVLPGAG</sequence>
<gene>
    <name evidence="2" type="ORF">CR165_09730</name>
</gene>
<dbReference type="InterPro" id="IPR028098">
    <property type="entry name" value="Glyco_trans_4-like_N"/>
</dbReference>
<proteinExistence type="predicted"/>
<dbReference type="EMBL" id="PDOA01000005">
    <property type="protein sequence ID" value="PWC28873.1"/>
    <property type="molecule type" value="Genomic_DNA"/>
</dbReference>
<dbReference type="Pfam" id="PF13692">
    <property type="entry name" value="Glyco_trans_1_4"/>
    <property type="match status" value="1"/>
</dbReference>
<dbReference type="RefSeq" id="WP_109516798.1">
    <property type="nucleotide sequence ID" value="NZ_PDOA01000005.1"/>
</dbReference>
<organism evidence="2 3">
    <name type="scientific">Teichococcus aestuarii</name>
    <dbReference type="NCBI Taxonomy" id="568898"/>
    <lineage>
        <taxon>Bacteria</taxon>
        <taxon>Pseudomonadati</taxon>
        <taxon>Pseudomonadota</taxon>
        <taxon>Alphaproteobacteria</taxon>
        <taxon>Acetobacterales</taxon>
        <taxon>Roseomonadaceae</taxon>
        <taxon>Roseomonas</taxon>
    </lineage>
</organism>
<accession>A0A2U1V4R1</accession>
<protein>
    <submittedName>
        <fullName evidence="2">Glycosyl transferase</fullName>
    </submittedName>
</protein>
<keyword evidence="3" id="KW-1185">Reference proteome</keyword>
<dbReference type="PANTHER" id="PTHR12526">
    <property type="entry name" value="GLYCOSYLTRANSFERASE"/>
    <property type="match status" value="1"/>
</dbReference>
<evidence type="ECO:0000313" key="2">
    <source>
        <dbReference type="EMBL" id="PWC28873.1"/>
    </source>
</evidence>
<dbReference type="PANTHER" id="PTHR12526:SF635">
    <property type="entry name" value="GLYCOSYL TRANSFERASE GROUP 1"/>
    <property type="match status" value="1"/>
</dbReference>
<dbReference type="Gene3D" id="3.40.50.2000">
    <property type="entry name" value="Glycogen Phosphorylase B"/>
    <property type="match status" value="2"/>
</dbReference>
<dbReference type="AlphaFoldDB" id="A0A2U1V4R1"/>
<dbReference type="CDD" id="cd03811">
    <property type="entry name" value="GT4_GT28_WabH-like"/>
    <property type="match status" value="1"/>
</dbReference>
<dbReference type="SUPFAM" id="SSF53756">
    <property type="entry name" value="UDP-Glycosyltransferase/glycogen phosphorylase"/>
    <property type="match status" value="1"/>
</dbReference>
<dbReference type="Pfam" id="PF13439">
    <property type="entry name" value="Glyco_transf_4"/>
    <property type="match status" value="1"/>
</dbReference>
<keyword evidence="2" id="KW-0808">Transferase</keyword>
<feature type="domain" description="Glycosyltransferase subfamily 4-like N-terminal" evidence="1">
    <location>
        <begin position="12"/>
        <end position="148"/>
    </location>
</feature>